<protein>
    <submittedName>
        <fullName evidence="1">Uncharacterized protein</fullName>
    </submittedName>
</protein>
<proteinExistence type="predicted"/>
<keyword evidence="3" id="KW-1185">Reference proteome</keyword>
<dbReference type="AlphaFoldDB" id="A0A4Q9N4B7"/>
<dbReference type="EMBL" id="ML143390">
    <property type="protein sequence ID" value="TBU33871.1"/>
    <property type="molecule type" value="Genomic_DNA"/>
</dbReference>
<dbReference type="EMBL" id="ML145145">
    <property type="protein sequence ID" value="TBU56869.1"/>
    <property type="molecule type" value="Genomic_DNA"/>
</dbReference>
<dbReference type="Proteomes" id="UP000292957">
    <property type="component" value="Unassembled WGS sequence"/>
</dbReference>
<sequence length="127" mass="13710">MGGRCLIARWHCMPAAPSTNRLGGFPGHWAYWGAPPACMPLQSASTFTQAVIYLAVIMAISPLPWSLLELQAEELTSSWKNSSETFTIDTIHCHSASSPPRGYSGGVVEIVQRAMVLETVSKGFAQS</sequence>
<accession>A0A4Q9N4B7</accession>
<evidence type="ECO:0000313" key="1">
    <source>
        <dbReference type="EMBL" id="TBU33871.1"/>
    </source>
</evidence>
<name>A0A4Q9N4B7_9APHY</name>
<dbReference type="Proteomes" id="UP000292082">
    <property type="component" value="Unassembled WGS sequence"/>
</dbReference>
<evidence type="ECO:0000313" key="2">
    <source>
        <dbReference type="EMBL" id="TBU56869.1"/>
    </source>
</evidence>
<reference evidence="1 3" key="1">
    <citation type="submission" date="2019-01" db="EMBL/GenBank/DDBJ databases">
        <title>Draft genome sequences of three monokaryotic isolates of the white-rot basidiomycete fungus Dichomitus squalens.</title>
        <authorList>
            <consortium name="DOE Joint Genome Institute"/>
            <person name="Lopez S.C."/>
            <person name="Andreopoulos B."/>
            <person name="Pangilinan J."/>
            <person name="Lipzen A."/>
            <person name="Riley R."/>
            <person name="Ahrendt S."/>
            <person name="Ng V."/>
            <person name="Barry K."/>
            <person name="Daum C."/>
            <person name="Grigoriev I.V."/>
            <person name="Hilden K.S."/>
            <person name="Makela M.R."/>
            <person name="de Vries R.P."/>
        </authorList>
    </citation>
    <scope>NUCLEOTIDE SEQUENCE [LARGE SCALE GENOMIC DNA]</scope>
    <source>
        <strain evidence="2 3">CBS 464.89</strain>
        <strain evidence="1">OM18370.1</strain>
    </source>
</reference>
<organism evidence="1">
    <name type="scientific">Dichomitus squalens</name>
    <dbReference type="NCBI Taxonomy" id="114155"/>
    <lineage>
        <taxon>Eukaryota</taxon>
        <taxon>Fungi</taxon>
        <taxon>Dikarya</taxon>
        <taxon>Basidiomycota</taxon>
        <taxon>Agaricomycotina</taxon>
        <taxon>Agaricomycetes</taxon>
        <taxon>Polyporales</taxon>
        <taxon>Polyporaceae</taxon>
        <taxon>Dichomitus</taxon>
    </lineage>
</organism>
<evidence type="ECO:0000313" key="3">
    <source>
        <dbReference type="Proteomes" id="UP000292082"/>
    </source>
</evidence>
<gene>
    <name evidence="2" type="ORF">BD310DRAFT_596063</name>
    <name evidence="1" type="ORF">BD311DRAFT_748153</name>
</gene>